<accession>A0ABX9QCQ0</accession>
<dbReference type="PROSITE" id="PS51257">
    <property type="entry name" value="PROKAR_LIPOPROTEIN"/>
    <property type="match status" value="1"/>
</dbReference>
<dbReference type="EMBL" id="RAWI01000213">
    <property type="protein sequence ID" value="RKI02372.1"/>
    <property type="molecule type" value="Genomic_DNA"/>
</dbReference>
<proteinExistence type="predicted"/>
<protein>
    <recommendedName>
        <fullName evidence="3">Lipoprotein</fullName>
    </recommendedName>
</protein>
<gene>
    <name evidence="1" type="ORF">D7Y13_24850</name>
</gene>
<keyword evidence="2" id="KW-1185">Reference proteome</keyword>
<evidence type="ECO:0000313" key="2">
    <source>
        <dbReference type="Proteomes" id="UP000278907"/>
    </source>
</evidence>
<evidence type="ECO:0000313" key="1">
    <source>
        <dbReference type="EMBL" id="RKI02372.1"/>
    </source>
</evidence>
<evidence type="ECO:0008006" key="3">
    <source>
        <dbReference type="Google" id="ProtNLM"/>
    </source>
</evidence>
<sequence>MGTRMVGILVRGGMRLRSTTALLGLLLLSGCQSTGAGRTRRELKQSMDSGSNACRQNPVYCTRVAGEETVLPMSIRAPAQAGASVAGALQVMDEAARARVRQIVEKCANEADWEVNDQHLAGQTPTLEQCQEKLGKDASGQAITRGMWLGQMKHEAAARCVQARLSAERPGGFSLEPRYRYDFNTKVLELISAATEQELIRTGRTGALRGTLVPDVVIHSGNPLRAEAVFDFKFPCPVGGESRWHKYPEGHPFEKYNQGQAYELALQAPAFRVSPILGAYP</sequence>
<name>A0ABX9QCQ0_9BACT</name>
<organism evidence="1 2">
    <name type="scientific">Corallococcus praedator</name>
    <dbReference type="NCBI Taxonomy" id="2316724"/>
    <lineage>
        <taxon>Bacteria</taxon>
        <taxon>Pseudomonadati</taxon>
        <taxon>Myxococcota</taxon>
        <taxon>Myxococcia</taxon>
        <taxon>Myxococcales</taxon>
        <taxon>Cystobacterineae</taxon>
        <taxon>Myxococcaceae</taxon>
        <taxon>Corallococcus</taxon>
    </lineage>
</organism>
<dbReference type="Proteomes" id="UP000278907">
    <property type="component" value="Unassembled WGS sequence"/>
</dbReference>
<reference evidence="1 2" key="1">
    <citation type="submission" date="2018-09" db="EMBL/GenBank/DDBJ databases">
        <authorList>
            <person name="Livingstone P.G."/>
            <person name="Whitworth D.E."/>
        </authorList>
    </citation>
    <scope>NUCLEOTIDE SEQUENCE [LARGE SCALE GENOMIC DNA]</scope>
    <source>
        <strain evidence="1 2">CA031B</strain>
    </source>
</reference>
<comment type="caution">
    <text evidence="1">The sequence shown here is derived from an EMBL/GenBank/DDBJ whole genome shotgun (WGS) entry which is preliminary data.</text>
</comment>